<dbReference type="Proteomes" id="UP000249229">
    <property type="component" value="Unassembled WGS sequence"/>
</dbReference>
<dbReference type="PANTHER" id="PTHR37017">
    <property type="entry name" value="AB HYDROLASE-1 DOMAIN-CONTAINING PROTEIN-RELATED"/>
    <property type="match status" value="1"/>
</dbReference>
<evidence type="ECO:0000313" key="4">
    <source>
        <dbReference type="Proteomes" id="UP000249229"/>
    </source>
</evidence>
<accession>A0A2W5QK90</accession>
<comment type="caution">
    <text evidence="3">The sequence shown here is derived from an EMBL/GenBank/DDBJ whole genome shotgun (WGS) entry which is preliminary data.</text>
</comment>
<organism evidence="3 4">
    <name type="scientific">Sphingomonas taxi</name>
    <dbReference type="NCBI Taxonomy" id="1549858"/>
    <lineage>
        <taxon>Bacteria</taxon>
        <taxon>Pseudomonadati</taxon>
        <taxon>Pseudomonadota</taxon>
        <taxon>Alphaproteobacteria</taxon>
        <taxon>Sphingomonadales</taxon>
        <taxon>Sphingomonadaceae</taxon>
        <taxon>Sphingomonas</taxon>
    </lineage>
</organism>
<proteinExistence type="predicted"/>
<evidence type="ECO:0000313" key="3">
    <source>
        <dbReference type="EMBL" id="PZQ58237.1"/>
    </source>
</evidence>
<dbReference type="EMBL" id="QFQI01000020">
    <property type="protein sequence ID" value="PZQ58237.1"/>
    <property type="molecule type" value="Genomic_DNA"/>
</dbReference>
<evidence type="ECO:0000259" key="2">
    <source>
        <dbReference type="Pfam" id="PF12697"/>
    </source>
</evidence>
<keyword evidence="1" id="KW-0732">Signal</keyword>
<dbReference type="InterPro" id="IPR029058">
    <property type="entry name" value="AB_hydrolase_fold"/>
</dbReference>
<sequence>MLKMALMSLATTLAATKPVVAATAAPHDAKGIRNVVLVHGAFADASGWKGVYDRLVAKGYRVTMVQEPETSLDADVAATTRVLDMQDGPTVLVGHSWGGQVITVAGTHAKVKALVYVAALMPDVGESTNALEGPKPAAGAPAVKLTDDFYIFPPDKFARDFAGDVPKAQAEFMARSQVAIAAGALDAPATAAAWKDKPSWAIVAAADRVINPDLERWMYRRGKATVTEVRGAAHTVFISHPDIVASVIEQAATAR</sequence>
<dbReference type="Pfam" id="PF12697">
    <property type="entry name" value="Abhydrolase_6"/>
    <property type="match status" value="1"/>
</dbReference>
<evidence type="ECO:0000256" key="1">
    <source>
        <dbReference type="SAM" id="SignalP"/>
    </source>
</evidence>
<dbReference type="InterPro" id="IPR052897">
    <property type="entry name" value="Sec-Metab_Biosynth_Hydrolase"/>
</dbReference>
<protein>
    <submittedName>
        <fullName evidence="3">Alpha/beta hydrolase</fullName>
    </submittedName>
</protein>
<reference evidence="3 4" key="1">
    <citation type="submission" date="2017-08" db="EMBL/GenBank/DDBJ databases">
        <title>Infants hospitalized years apart are colonized by the same room-sourced microbial strains.</title>
        <authorList>
            <person name="Brooks B."/>
            <person name="Olm M.R."/>
            <person name="Firek B.A."/>
            <person name="Baker R."/>
            <person name="Thomas B.C."/>
            <person name="Morowitz M.J."/>
            <person name="Banfield J.F."/>
        </authorList>
    </citation>
    <scope>NUCLEOTIDE SEQUENCE [LARGE SCALE GENOMIC DNA]</scope>
    <source>
        <strain evidence="3">S2_005_001_R1_22</strain>
    </source>
</reference>
<feature type="signal peptide" evidence="1">
    <location>
        <begin position="1"/>
        <end position="21"/>
    </location>
</feature>
<dbReference type="GO" id="GO:0016787">
    <property type="term" value="F:hydrolase activity"/>
    <property type="evidence" value="ECO:0007669"/>
    <property type="project" value="UniProtKB-KW"/>
</dbReference>
<dbReference type="SUPFAM" id="SSF53474">
    <property type="entry name" value="alpha/beta-Hydrolases"/>
    <property type="match status" value="1"/>
</dbReference>
<dbReference type="AlphaFoldDB" id="A0A2W5QK90"/>
<dbReference type="PANTHER" id="PTHR37017:SF11">
    <property type="entry name" value="ESTERASE_LIPASE_THIOESTERASE DOMAIN-CONTAINING PROTEIN"/>
    <property type="match status" value="1"/>
</dbReference>
<gene>
    <name evidence="3" type="ORF">DI544_14760</name>
</gene>
<feature type="domain" description="AB hydrolase-1" evidence="2">
    <location>
        <begin position="35"/>
        <end position="246"/>
    </location>
</feature>
<keyword evidence="3" id="KW-0378">Hydrolase</keyword>
<dbReference type="InterPro" id="IPR000073">
    <property type="entry name" value="AB_hydrolase_1"/>
</dbReference>
<dbReference type="Gene3D" id="3.40.50.1820">
    <property type="entry name" value="alpha/beta hydrolase"/>
    <property type="match status" value="1"/>
</dbReference>
<name>A0A2W5QK90_9SPHN</name>
<feature type="chain" id="PRO_5016011735" evidence="1">
    <location>
        <begin position="22"/>
        <end position="255"/>
    </location>
</feature>